<evidence type="ECO:0000313" key="2">
    <source>
        <dbReference type="Proteomes" id="UP000015106"/>
    </source>
</evidence>
<dbReference type="EnsemblPlants" id="TuG1812G0100001369.01.T01">
    <property type="protein sequence ID" value="TuG1812G0100001369.01.T01"/>
    <property type="gene ID" value="TuG1812G0100001369.01"/>
</dbReference>
<dbReference type="Gramene" id="TuG1812G0100001369.01.T01">
    <property type="protein sequence ID" value="TuG1812G0100001369.01.T01"/>
    <property type="gene ID" value="TuG1812G0100001369.01"/>
</dbReference>
<reference evidence="2" key="1">
    <citation type="journal article" date="2013" name="Nature">
        <title>Draft genome of the wheat A-genome progenitor Triticum urartu.</title>
        <authorList>
            <person name="Ling H.Q."/>
            <person name="Zhao S."/>
            <person name="Liu D."/>
            <person name="Wang J."/>
            <person name="Sun H."/>
            <person name="Zhang C."/>
            <person name="Fan H."/>
            <person name="Li D."/>
            <person name="Dong L."/>
            <person name="Tao Y."/>
            <person name="Gao C."/>
            <person name="Wu H."/>
            <person name="Li Y."/>
            <person name="Cui Y."/>
            <person name="Guo X."/>
            <person name="Zheng S."/>
            <person name="Wang B."/>
            <person name="Yu K."/>
            <person name="Liang Q."/>
            <person name="Yang W."/>
            <person name="Lou X."/>
            <person name="Chen J."/>
            <person name="Feng M."/>
            <person name="Jian J."/>
            <person name="Zhang X."/>
            <person name="Luo G."/>
            <person name="Jiang Y."/>
            <person name="Liu J."/>
            <person name="Wang Z."/>
            <person name="Sha Y."/>
            <person name="Zhang B."/>
            <person name="Wu H."/>
            <person name="Tang D."/>
            <person name="Shen Q."/>
            <person name="Xue P."/>
            <person name="Zou S."/>
            <person name="Wang X."/>
            <person name="Liu X."/>
            <person name="Wang F."/>
            <person name="Yang Y."/>
            <person name="An X."/>
            <person name="Dong Z."/>
            <person name="Zhang K."/>
            <person name="Zhang X."/>
            <person name="Luo M.C."/>
            <person name="Dvorak J."/>
            <person name="Tong Y."/>
            <person name="Wang J."/>
            <person name="Yang H."/>
            <person name="Li Z."/>
            <person name="Wang D."/>
            <person name="Zhang A."/>
            <person name="Wang J."/>
        </authorList>
    </citation>
    <scope>NUCLEOTIDE SEQUENCE</scope>
    <source>
        <strain evidence="2">cv. G1812</strain>
    </source>
</reference>
<name>A0A8R7JX62_TRIUA</name>
<dbReference type="Proteomes" id="UP000015106">
    <property type="component" value="Chromosome 1"/>
</dbReference>
<protein>
    <submittedName>
        <fullName evidence="1">Uncharacterized protein</fullName>
    </submittedName>
</protein>
<reference evidence="1" key="3">
    <citation type="submission" date="2022-06" db="UniProtKB">
        <authorList>
            <consortium name="EnsemblPlants"/>
        </authorList>
    </citation>
    <scope>IDENTIFICATION</scope>
</reference>
<sequence length="77" mass="8207">DSGLWLLGEHTFCPYCPVIAWSKDGCAYTCVSALSAITKVDVRANVVAAGCSPRRGYAAGARSNKGEVDTKQVRRCV</sequence>
<evidence type="ECO:0000313" key="1">
    <source>
        <dbReference type="EnsemblPlants" id="TuG1812G0100001369.01.T01"/>
    </source>
</evidence>
<organism evidence="1 2">
    <name type="scientific">Triticum urartu</name>
    <name type="common">Red wild einkorn</name>
    <name type="synonym">Crithodium urartu</name>
    <dbReference type="NCBI Taxonomy" id="4572"/>
    <lineage>
        <taxon>Eukaryota</taxon>
        <taxon>Viridiplantae</taxon>
        <taxon>Streptophyta</taxon>
        <taxon>Embryophyta</taxon>
        <taxon>Tracheophyta</taxon>
        <taxon>Spermatophyta</taxon>
        <taxon>Magnoliopsida</taxon>
        <taxon>Liliopsida</taxon>
        <taxon>Poales</taxon>
        <taxon>Poaceae</taxon>
        <taxon>BOP clade</taxon>
        <taxon>Pooideae</taxon>
        <taxon>Triticodae</taxon>
        <taxon>Triticeae</taxon>
        <taxon>Triticinae</taxon>
        <taxon>Triticum</taxon>
    </lineage>
</organism>
<dbReference type="AlphaFoldDB" id="A0A8R7JX62"/>
<accession>A0A8R7JX62</accession>
<reference evidence="1" key="2">
    <citation type="submission" date="2018-03" db="EMBL/GenBank/DDBJ databases">
        <title>The Triticum urartu genome reveals the dynamic nature of wheat genome evolution.</title>
        <authorList>
            <person name="Ling H."/>
            <person name="Ma B."/>
            <person name="Shi X."/>
            <person name="Liu H."/>
            <person name="Dong L."/>
            <person name="Sun H."/>
            <person name="Cao Y."/>
            <person name="Gao Q."/>
            <person name="Zheng S."/>
            <person name="Li Y."/>
            <person name="Yu Y."/>
            <person name="Du H."/>
            <person name="Qi M."/>
            <person name="Li Y."/>
            <person name="Yu H."/>
            <person name="Cui Y."/>
            <person name="Wang N."/>
            <person name="Chen C."/>
            <person name="Wu H."/>
            <person name="Zhao Y."/>
            <person name="Zhang J."/>
            <person name="Li Y."/>
            <person name="Zhou W."/>
            <person name="Zhang B."/>
            <person name="Hu W."/>
            <person name="Eijk M."/>
            <person name="Tang J."/>
            <person name="Witsenboer H."/>
            <person name="Zhao S."/>
            <person name="Li Z."/>
            <person name="Zhang A."/>
            <person name="Wang D."/>
            <person name="Liang C."/>
        </authorList>
    </citation>
    <scope>NUCLEOTIDE SEQUENCE [LARGE SCALE GENOMIC DNA]</scope>
    <source>
        <strain evidence="1">cv. G1812</strain>
    </source>
</reference>
<proteinExistence type="predicted"/>
<keyword evidence="2" id="KW-1185">Reference proteome</keyword>